<dbReference type="InterPro" id="IPR051681">
    <property type="entry name" value="Ser/Thr_Kinases-Pseudokinases"/>
</dbReference>
<name>A0A8H3L6J1_9GLOM</name>
<protein>
    <submittedName>
        <fullName evidence="3">Kinase-like domain-containing protein</fullName>
    </submittedName>
</protein>
<keyword evidence="1" id="KW-1133">Transmembrane helix</keyword>
<dbReference type="AlphaFoldDB" id="A0A8H3L6J1"/>
<reference evidence="3" key="1">
    <citation type="submission" date="2019-10" db="EMBL/GenBank/DDBJ databases">
        <title>Conservation and host-specific expression of non-tandemly repeated heterogenous ribosome RNA gene in arbuscular mycorrhizal fungi.</title>
        <authorList>
            <person name="Maeda T."/>
            <person name="Kobayashi Y."/>
            <person name="Nakagawa T."/>
            <person name="Ezawa T."/>
            <person name="Yamaguchi K."/>
            <person name="Bino T."/>
            <person name="Nishimoto Y."/>
            <person name="Shigenobu S."/>
            <person name="Kawaguchi M."/>
        </authorList>
    </citation>
    <scope>NUCLEOTIDE SEQUENCE</scope>
    <source>
        <strain evidence="3">HR1</strain>
    </source>
</reference>
<dbReference type="Proteomes" id="UP000615446">
    <property type="component" value="Unassembled WGS sequence"/>
</dbReference>
<proteinExistence type="predicted"/>
<dbReference type="PANTHER" id="PTHR44329">
    <property type="entry name" value="SERINE/THREONINE-PROTEIN KINASE TNNI3K-RELATED"/>
    <property type="match status" value="1"/>
</dbReference>
<dbReference type="EMBL" id="BLAL01000047">
    <property type="protein sequence ID" value="GES80069.1"/>
    <property type="molecule type" value="Genomic_DNA"/>
</dbReference>
<keyword evidence="1" id="KW-0472">Membrane</keyword>
<dbReference type="InterPro" id="IPR001245">
    <property type="entry name" value="Ser-Thr/Tyr_kinase_cat_dom"/>
</dbReference>
<dbReference type="GO" id="GO:0004674">
    <property type="term" value="F:protein serine/threonine kinase activity"/>
    <property type="evidence" value="ECO:0007669"/>
    <property type="project" value="TreeGrafter"/>
</dbReference>
<evidence type="ECO:0000259" key="2">
    <source>
        <dbReference type="PROSITE" id="PS50011"/>
    </source>
</evidence>
<comment type="caution">
    <text evidence="3">The sequence shown here is derived from an EMBL/GenBank/DDBJ whole genome shotgun (WGS) entry which is preliminary data.</text>
</comment>
<dbReference type="SUPFAM" id="SSF56112">
    <property type="entry name" value="Protein kinase-like (PK-like)"/>
    <property type="match status" value="1"/>
</dbReference>
<feature type="transmembrane region" description="Helical" evidence="1">
    <location>
        <begin position="481"/>
        <end position="506"/>
    </location>
</feature>
<dbReference type="OrthoDB" id="2791079at2759"/>
<accession>A0A8H3L6J1</accession>
<dbReference type="Gene3D" id="1.10.510.10">
    <property type="entry name" value="Transferase(Phosphotransferase) domain 1"/>
    <property type="match status" value="1"/>
</dbReference>
<dbReference type="PROSITE" id="PS50011">
    <property type="entry name" value="PROTEIN_KINASE_DOM"/>
    <property type="match status" value="1"/>
</dbReference>
<keyword evidence="1" id="KW-0812">Transmembrane</keyword>
<dbReference type="InterPro" id="IPR000719">
    <property type="entry name" value="Prot_kinase_dom"/>
</dbReference>
<keyword evidence="3" id="KW-0418">Kinase</keyword>
<evidence type="ECO:0000313" key="4">
    <source>
        <dbReference type="Proteomes" id="UP000615446"/>
    </source>
</evidence>
<dbReference type="Pfam" id="PF07714">
    <property type="entry name" value="PK_Tyr_Ser-Thr"/>
    <property type="match status" value="1"/>
</dbReference>
<feature type="domain" description="Protein kinase" evidence="2">
    <location>
        <begin position="130"/>
        <end position="402"/>
    </location>
</feature>
<keyword evidence="3" id="KW-0808">Transferase</keyword>
<gene>
    <name evidence="3" type="ORF">RCL2_000736400</name>
</gene>
<dbReference type="GO" id="GO:0005524">
    <property type="term" value="F:ATP binding"/>
    <property type="evidence" value="ECO:0007669"/>
    <property type="project" value="InterPro"/>
</dbReference>
<sequence>MCKKNIISAFGIIDDKIYDGIHNRHEYVKQNIVSDTSLKKKEKTEAIKILNEIYDSNKINANSGTKRICENCNQECFATIYCEFCVRNYLKTKFSSWTSNNYGIDILIQKCQMETLLPRNIIEWIPYHKFKNIRFLTKGGFSEIYEADWIDGRYYKWDSKKQQLKRRGKHSVILKKLGNVESENQSWFEEAKSHITISHKWADGIVRCYGLTQNPSNGNYMLVMRKMNIDLRRYLQQNHNQLTWEKRILITFNIIDALDRIHGENAIHRDLHSGNILYDHNYQYFYISDFGFCGPAKRPSKSIYGNLPYIAPEVINGKEYTFKSDIYSIAMLMWEISSGRPPFMNYEYDDYDLTLKIINGFRPKIVPGTPLEYKNLMEQCWDADPLKRPDIITLWIEIKKMYQNTSNLLVTNDNIKVNETKSLKPRGILNTSKLYLFENLPEPRNATKAFHSKLYDFEIPDDNAKNNEEMMLYQNIKRHHLILIGTEIINYGTFIVSKIILIYLYAL</sequence>
<evidence type="ECO:0000313" key="3">
    <source>
        <dbReference type="EMBL" id="GES80069.1"/>
    </source>
</evidence>
<dbReference type="InterPro" id="IPR011009">
    <property type="entry name" value="Kinase-like_dom_sf"/>
</dbReference>
<organism evidence="3 4">
    <name type="scientific">Rhizophagus clarus</name>
    <dbReference type="NCBI Taxonomy" id="94130"/>
    <lineage>
        <taxon>Eukaryota</taxon>
        <taxon>Fungi</taxon>
        <taxon>Fungi incertae sedis</taxon>
        <taxon>Mucoromycota</taxon>
        <taxon>Glomeromycotina</taxon>
        <taxon>Glomeromycetes</taxon>
        <taxon>Glomerales</taxon>
        <taxon>Glomeraceae</taxon>
        <taxon>Rhizophagus</taxon>
    </lineage>
</organism>
<evidence type="ECO:0000256" key="1">
    <source>
        <dbReference type="SAM" id="Phobius"/>
    </source>
</evidence>